<dbReference type="InterPro" id="IPR014780">
    <property type="entry name" value="tRNA_psdUridine_synth_TruB"/>
</dbReference>
<dbReference type="GO" id="GO:1990481">
    <property type="term" value="P:mRNA pseudouridine synthesis"/>
    <property type="evidence" value="ECO:0007669"/>
    <property type="project" value="TreeGrafter"/>
</dbReference>
<reference evidence="3" key="2">
    <citation type="submission" date="2009-11" db="EMBL/GenBank/DDBJ databases">
        <title>The Genome Sequence of Allomyces macrogynus strain ATCC 38327.</title>
        <authorList>
            <consortium name="The Broad Institute Genome Sequencing Platform"/>
            <person name="Russ C."/>
            <person name="Cuomo C."/>
            <person name="Shea T."/>
            <person name="Young S.K."/>
            <person name="Zeng Q."/>
            <person name="Koehrsen M."/>
            <person name="Haas B."/>
            <person name="Borodovsky M."/>
            <person name="Guigo R."/>
            <person name="Alvarado L."/>
            <person name="Berlin A."/>
            <person name="Borenstein D."/>
            <person name="Chen Z."/>
            <person name="Engels R."/>
            <person name="Freedman E."/>
            <person name="Gellesch M."/>
            <person name="Goldberg J."/>
            <person name="Griggs A."/>
            <person name="Gujja S."/>
            <person name="Heiman D."/>
            <person name="Hepburn T."/>
            <person name="Howarth C."/>
            <person name="Jen D."/>
            <person name="Larson L."/>
            <person name="Lewis B."/>
            <person name="Mehta T."/>
            <person name="Park D."/>
            <person name="Pearson M."/>
            <person name="Roberts A."/>
            <person name="Saif S."/>
            <person name="Shenoy N."/>
            <person name="Sisk P."/>
            <person name="Stolte C."/>
            <person name="Sykes S."/>
            <person name="Walk T."/>
            <person name="White J."/>
            <person name="Yandava C."/>
            <person name="Burger G."/>
            <person name="Gray M.W."/>
            <person name="Holland P.W.H."/>
            <person name="King N."/>
            <person name="Lang F.B.F."/>
            <person name="Roger A.J."/>
            <person name="Ruiz-Trillo I."/>
            <person name="Lander E."/>
            <person name="Nusbaum C."/>
        </authorList>
    </citation>
    <scope>NUCLEOTIDE SEQUENCE [LARGE SCALE GENOMIC DNA]</scope>
    <source>
        <strain evidence="3">ATCC 38327</strain>
    </source>
</reference>
<feature type="compositionally biased region" description="Gly residues" evidence="1">
    <location>
        <begin position="173"/>
        <end position="183"/>
    </location>
</feature>
<evidence type="ECO:0000256" key="1">
    <source>
        <dbReference type="SAM" id="MobiDB-lite"/>
    </source>
</evidence>
<dbReference type="PANTHER" id="PTHR13767:SF2">
    <property type="entry name" value="PSEUDOURIDYLATE SYNTHASE TRUB1"/>
    <property type="match status" value="1"/>
</dbReference>
<dbReference type="OrthoDB" id="9995526at2759"/>
<dbReference type="Gene3D" id="3.30.2350.10">
    <property type="entry name" value="Pseudouridine synthase"/>
    <property type="match status" value="1"/>
</dbReference>
<dbReference type="STRING" id="578462.A0A0L0T4E0"/>
<feature type="compositionally biased region" description="Low complexity" evidence="1">
    <location>
        <begin position="207"/>
        <end position="216"/>
    </location>
</feature>
<dbReference type="GO" id="GO:0006400">
    <property type="term" value="P:tRNA modification"/>
    <property type="evidence" value="ECO:0007669"/>
    <property type="project" value="TreeGrafter"/>
</dbReference>
<protein>
    <recommendedName>
        <fullName evidence="4">tRNA pseudouridine synthase B</fullName>
    </recommendedName>
</protein>
<dbReference type="VEuPathDB" id="FungiDB:AMAG_20016"/>
<accession>A0A0L0T4E0</accession>
<dbReference type="Proteomes" id="UP000054350">
    <property type="component" value="Unassembled WGS sequence"/>
</dbReference>
<evidence type="ECO:0008006" key="4">
    <source>
        <dbReference type="Google" id="ProtNLM"/>
    </source>
</evidence>
<evidence type="ECO:0000313" key="3">
    <source>
        <dbReference type="Proteomes" id="UP000054350"/>
    </source>
</evidence>
<name>A0A0L0T4E0_ALLM3</name>
<dbReference type="InterPro" id="IPR020103">
    <property type="entry name" value="PsdUridine_synth_cat_dom_sf"/>
</dbReference>
<dbReference type="EMBL" id="GG745361">
    <property type="protein sequence ID" value="KNE69683.1"/>
    <property type="molecule type" value="Genomic_DNA"/>
</dbReference>
<dbReference type="PANTHER" id="PTHR13767">
    <property type="entry name" value="TRNA-PSEUDOURIDINE SYNTHASE"/>
    <property type="match status" value="1"/>
</dbReference>
<dbReference type="GO" id="GO:0009982">
    <property type="term" value="F:pseudouridine synthase activity"/>
    <property type="evidence" value="ECO:0007669"/>
    <property type="project" value="InterPro"/>
</dbReference>
<organism evidence="2 3">
    <name type="scientific">Allomyces macrogynus (strain ATCC 38327)</name>
    <name type="common">Allomyces javanicus var. macrogynus</name>
    <dbReference type="NCBI Taxonomy" id="578462"/>
    <lineage>
        <taxon>Eukaryota</taxon>
        <taxon>Fungi</taxon>
        <taxon>Fungi incertae sedis</taxon>
        <taxon>Blastocladiomycota</taxon>
        <taxon>Blastocladiomycetes</taxon>
        <taxon>Blastocladiales</taxon>
        <taxon>Blastocladiaceae</taxon>
        <taxon>Allomyces</taxon>
    </lineage>
</organism>
<sequence>MAMYDYARSGKPIPELEPRPVTISSLELMDWIPHPAPPVAPIAIVDPDANANANADPTPAVSAPVGPQFQLQMTCTKGTYVRSIVHDLAHAMDSAAHVVQLRRIRQGDWDEATALSYEQWDVENVLGMIKPVDPPVDVDEGRSLARPKKWTNRSREGYGGAGSRGRYGSRADGYGGSSRGSRGGSRDDGYGGSARGSRYDGRGGSSRGPRYDGYGW</sequence>
<dbReference type="SUPFAM" id="SSF55120">
    <property type="entry name" value="Pseudouridine synthase"/>
    <property type="match status" value="1"/>
</dbReference>
<feature type="region of interest" description="Disordered" evidence="1">
    <location>
        <begin position="132"/>
        <end position="216"/>
    </location>
</feature>
<reference evidence="2 3" key="1">
    <citation type="submission" date="2009-11" db="EMBL/GenBank/DDBJ databases">
        <title>Annotation of Allomyces macrogynus ATCC 38327.</title>
        <authorList>
            <consortium name="The Broad Institute Genome Sequencing Platform"/>
            <person name="Russ C."/>
            <person name="Cuomo C."/>
            <person name="Burger G."/>
            <person name="Gray M.W."/>
            <person name="Holland P.W.H."/>
            <person name="King N."/>
            <person name="Lang F.B.F."/>
            <person name="Roger A.J."/>
            <person name="Ruiz-Trillo I."/>
            <person name="Young S.K."/>
            <person name="Zeng Q."/>
            <person name="Gargeya S."/>
            <person name="Fitzgerald M."/>
            <person name="Haas B."/>
            <person name="Abouelleil A."/>
            <person name="Alvarado L."/>
            <person name="Arachchi H.M."/>
            <person name="Berlin A."/>
            <person name="Chapman S.B."/>
            <person name="Gearin G."/>
            <person name="Goldberg J."/>
            <person name="Griggs A."/>
            <person name="Gujja S."/>
            <person name="Hansen M."/>
            <person name="Heiman D."/>
            <person name="Howarth C."/>
            <person name="Larimer J."/>
            <person name="Lui A."/>
            <person name="MacDonald P.J.P."/>
            <person name="McCowen C."/>
            <person name="Montmayeur A."/>
            <person name="Murphy C."/>
            <person name="Neiman D."/>
            <person name="Pearson M."/>
            <person name="Priest M."/>
            <person name="Roberts A."/>
            <person name="Saif S."/>
            <person name="Shea T."/>
            <person name="Sisk P."/>
            <person name="Stolte C."/>
            <person name="Sykes S."/>
            <person name="Wortman J."/>
            <person name="Nusbaum C."/>
            <person name="Birren B."/>
        </authorList>
    </citation>
    <scope>NUCLEOTIDE SEQUENCE [LARGE SCALE GENOMIC DNA]</scope>
    <source>
        <strain evidence="2 3">ATCC 38327</strain>
    </source>
</reference>
<dbReference type="AlphaFoldDB" id="A0A0L0T4E0"/>
<dbReference type="GO" id="GO:0003723">
    <property type="term" value="F:RNA binding"/>
    <property type="evidence" value="ECO:0007669"/>
    <property type="project" value="InterPro"/>
</dbReference>
<proteinExistence type="predicted"/>
<keyword evidence="3" id="KW-1185">Reference proteome</keyword>
<gene>
    <name evidence="2" type="ORF">AMAG_20016</name>
</gene>
<evidence type="ECO:0000313" key="2">
    <source>
        <dbReference type="EMBL" id="KNE69683.1"/>
    </source>
</evidence>
<dbReference type="GO" id="GO:0005634">
    <property type="term" value="C:nucleus"/>
    <property type="evidence" value="ECO:0007669"/>
    <property type="project" value="TreeGrafter"/>
</dbReference>